<evidence type="ECO:0000313" key="6">
    <source>
        <dbReference type="EMBL" id="BET37662.1"/>
    </source>
</evidence>
<keyword evidence="3" id="KW-0694">RNA-binding</keyword>
<comment type="similarity">
    <text evidence="1 4">Belongs to the pseudouridine synthase RsuA family.</text>
</comment>
<dbReference type="EC" id="5.4.99.-" evidence="4"/>
<dbReference type="Pfam" id="PF01479">
    <property type="entry name" value="S4"/>
    <property type="match status" value="1"/>
</dbReference>
<dbReference type="InterPro" id="IPR020103">
    <property type="entry name" value="PsdUridine_synth_cat_dom_sf"/>
</dbReference>
<dbReference type="PROSITE" id="PS50889">
    <property type="entry name" value="S4"/>
    <property type="match status" value="1"/>
</dbReference>
<accession>A0ABM8JLH7</accession>
<proteinExistence type="inferred from homology"/>
<gene>
    <name evidence="6" type="ORF">SAP269_02510</name>
</gene>
<keyword evidence="2 4" id="KW-0413">Isomerase</keyword>
<dbReference type="PANTHER" id="PTHR47683:SF2">
    <property type="entry name" value="RNA-BINDING S4 DOMAIN-CONTAINING PROTEIN"/>
    <property type="match status" value="1"/>
</dbReference>
<dbReference type="Pfam" id="PF00849">
    <property type="entry name" value="PseudoU_synth_2"/>
    <property type="match status" value="1"/>
</dbReference>
<evidence type="ECO:0000256" key="3">
    <source>
        <dbReference type="PROSITE-ProRule" id="PRU00182"/>
    </source>
</evidence>
<dbReference type="Gene3D" id="3.10.290.10">
    <property type="entry name" value="RNA-binding S4 domain"/>
    <property type="match status" value="1"/>
</dbReference>
<dbReference type="InterPro" id="IPR018496">
    <property type="entry name" value="PsdUridine_synth_RsuA/RluB_CS"/>
</dbReference>
<evidence type="ECO:0000256" key="2">
    <source>
        <dbReference type="ARBA" id="ARBA00023235"/>
    </source>
</evidence>
<dbReference type="InterPro" id="IPR020094">
    <property type="entry name" value="TruA/RsuA/RluB/E/F_N"/>
</dbReference>
<dbReference type="Gene3D" id="3.30.70.1560">
    <property type="entry name" value="Alpha-L RNA-binding motif"/>
    <property type="match status" value="1"/>
</dbReference>
<dbReference type="CDD" id="cd00165">
    <property type="entry name" value="S4"/>
    <property type="match status" value="1"/>
</dbReference>
<keyword evidence="7" id="KW-1185">Reference proteome</keyword>
<evidence type="ECO:0000259" key="5">
    <source>
        <dbReference type="SMART" id="SM00363"/>
    </source>
</evidence>
<evidence type="ECO:0000256" key="1">
    <source>
        <dbReference type="ARBA" id="ARBA00008348"/>
    </source>
</evidence>
<dbReference type="SMART" id="SM00363">
    <property type="entry name" value="S4"/>
    <property type="match status" value="1"/>
</dbReference>
<protein>
    <recommendedName>
        <fullName evidence="4">Pseudouridine synthase</fullName>
        <ecNumber evidence="4">5.4.99.-</ecNumber>
    </recommendedName>
</protein>
<dbReference type="InterPro" id="IPR050343">
    <property type="entry name" value="RsuA_PseudoU_synthase"/>
</dbReference>
<dbReference type="CDD" id="cd02870">
    <property type="entry name" value="PseudoU_synth_RsuA_like"/>
    <property type="match status" value="1"/>
</dbReference>
<dbReference type="PANTHER" id="PTHR47683">
    <property type="entry name" value="PSEUDOURIDINE SYNTHASE FAMILY PROTEIN-RELATED"/>
    <property type="match status" value="1"/>
</dbReference>
<dbReference type="InterPro" id="IPR006145">
    <property type="entry name" value="PsdUridine_synth_RsuA/RluA"/>
</dbReference>
<sequence length="245" mass="27475">MNNDLGRLQKAIANSGVCSRRKAELLIINGQVTVNGQIITTLGFKVTSSDVIKVNNQIIKQSNHIYLAFYKPPNCLTTVSDPKNRPTVMNYFTNINSRIYPVGRLDFDTSGLLLMTNDGEFTNAIIHPRYKIDKVYEVLASGILSSNAIKKLQDGIILSTSFTTSPTIVKIIYKNIKKENTLLHLTIHEGQNQQVKRMIKAAGSRVITLKRLQVANITLKGLTMGEYRYLTEEEVTKLMKLSQKS</sequence>
<dbReference type="EMBL" id="AP028955">
    <property type="protein sequence ID" value="BET37662.1"/>
    <property type="molecule type" value="Genomic_DNA"/>
</dbReference>
<dbReference type="Gene3D" id="3.30.70.580">
    <property type="entry name" value="Pseudouridine synthase I, catalytic domain, N-terminal subdomain"/>
    <property type="match status" value="1"/>
</dbReference>
<dbReference type="PROSITE" id="PS01149">
    <property type="entry name" value="PSI_RSU"/>
    <property type="match status" value="1"/>
</dbReference>
<evidence type="ECO:0000256" key="4">
    <source>
        <dbReference type="RuleBase" id="RU003887"/>
    </source>
</evidence>
<dbReference type="SUPFAM" id="SSF55174">
    <property type="entry name" value="Alpha-L RNA-binding motif"/>
    <property type="match status" value="1"/>
</dbReference>
<dbReference type="InterPro" id="IPR036986">
    <property type="entry name" value="S4_RNA-bd_sf"/>
</dbReference>
<name>A0ABM8JLH7_9MOLU</name>
<dbReference type="InterPro" id="IPR042092">
    <property type="entry name" value="PsdUridine_s_RsuA/RluB/E/F_cat"/>
</dbReference>
<dbReference type="InterPro" id="IPR000748">
    <property type="entry name" value="PsdUridine_synth_RsuA/RluB/E/F"/>
</dbReference>
<feature type="domain" description="RNA-binding S4" evidence="5">
    <location>
        <begin position="6"/>
        <end position="63"/>
    </location>
</feature>
<organism evidence="6 7">
    <name type="scientific">Spiroplasma ixodetis</name>
    <dbReference type="NCBI Taxonomy" id="2141"/>
    <lineage>
        <taxon>Bacteria</taxon>
        <taxon>Bacillati</taxon>
        <taxon>Mycoplasmatota</taxon>
        <taxon>Mollicutes</taxon>
        <taxon>Entomoplasmatales</taxon>
        <taxon>Spiroplasmataceae</taxon>
        <taxon>Spiroplasma</taxon>
    </lineage>
</organism>
<dbReference type="InterPro" id="IPR002942">
    <property type="entry name" value="S4_RNA-bd"/>
</dbReference>
<dbReference type="SUPFAM" id="SSF55120">
    <property type="entry name" value="Pseudouridine synthase"/>
    <property type="match status" value="1"/>
</dbReference>
<dbReference type="NCBIfam" id="TIGR00093">
    <property type="entry name" value="pseudouridine synthase"/>
    <property type="match status" value="1"/>
</dbReference>
<evidence type="ECO:0000313" key="7">
    <source>
        <dbReference type="Proteomes" id="UP001473424"/>
    </source>
</evidence>
<dbReference type="Proteomes" id="UP001473424">
    <property type="component" value="Chromosome"/>
</dbReference>
<reference evidence="7" key="1">
    <citation type="journal article" date="2024" name="FEMS Microbiol. Lett.">
        <title>Genomic insights into Spiroplasma endosymbionts that induce male-killing and protective phenotypes in the pea aphid.</title>
        <authorList>
            <person name="Arai H."/>
            <person name="Legeai F."/>
            <person name="Kageyama D."/>
            <person name="Sugio A."/>
            <person name="Simon J.C."/>
        </authorList>
    </citation>
    <scope>NUCLEOTIDE SEQUENCE [LARGE SCALE GENOMIC DNA]</scope>
    <source>
        <strain evidence="7">sAp269</strain>
    </source>
</reference>